<keyword evidence="2" id="KW-0238">DNA-binding</keyword>
<keyword evidence="1" id="KW-0805">Transcription regulation</keyword>
<dbReference type="SUPFAM" id="SSF46689">
    <property type="entry name" value="Homeodomain-like"/>
    <property type="match status" value="2"/>
</dbReference>
<dbReference type="GO" id="GO:0003700">
    <property type="term" value="F:DNA-binding transcription factor activity"/>
    <property type="evidence" value="ECO:0007669"/>
    <property type="project" value="InterPro"/>
</dbReference>
<keyword evidence="3" id="KW-0804">Transcription</keyword>
<dbReference type="InterPro" id="IPR050204">
    <property type="entry name" value="AraC_XylS_family_regulators"/>
</dbReference>
<feature type="domain" description="HTH araC/xylS-type" evidence="5">
    <location>
        <begin position="191"/>
        <end position="289"/>
    </location>
</feature>
<accession>A0A7X5J8H9</accession>
<dbReference type="InterPro" id="IPR009057">
    <property type="entry name" value="Homeodomain-like_sf"/>
</dbReference>
<dbReference type="PANTHER" id="PTHR46796">
    <property type="entry name" value="HTH-TYPE TRANSCRIPTIONAL ACTIVATOR RHAS-RELATED"/>
    <property type="match status" value="1"/>
</dbReference>
<comment type="caution">
    <text evidence="6">The sequence shown here is derived from an EMBL/GenBank/DDBJ whole genome shotgun (WGS) entry which is preliminary data.</text>
</comment>
<dbReference type="PANTHER" id="PTHR46796:SF14">
    <property type="entry name" value="TRANSCRIPTIONAL REGULATORY PROTEIN"/>
    <property type="match status" value="1"/>
</dbReference>
<dbReference type="InterPro" id="IPR018060">
    <property type="entry name" value="HTH_AraC"/>
</dbReference>
<dbReference type="RefSeq" id="WP_161707949.1">
    <property type="nucleotide sequence ID" value="NZ_JAABLQ010000001.1"/>
</dbReference>
<dbReference type="AlphaFoldDB" id="A0A7X5J8H9"/>
<dbReference type="SMART" id="SM00342">
    <property type="entry name" value="HTH_ARAC"/>
    <property type="match status" value="1"/>
</dbReference>
<evidence type="ECO:0000256" key="2">
    <source>
        <dbReference type="ARBA" id="ARBA00023125"/>
    </source>
</evidence>
<feature type="region of interest" description="Disordered" evidence="4">
    <location>
        <begin position="286"/>
        <end position="311"/>
    </location>
</feature>
<dbReference type="Proteomes" id="UP000586722">
    <property type="component" value="Unassembled WGS sequence"/>
</dbReference>
<protein>
    <submittedName>
        <fullName evidence="6">Helix-turn-helix domain-containing protein</fullName>
    </submittedName>
</protein>
<dbReference type="Pfam" id="PF12833">
    <property type="entry name" value="HTH_18"/>
    <property type="match status" value="1"/>
</dbReference>
<evidence type="ECO:0000256" key="1">
    <source>
        <dbReference type="ARBA" id="ARBA00023015"/>
    </source>
</evidence>
<dbReference type="EMBL" id="JAABLQ010000001">
    <property type="protein sequence ID" value="NBN77491.1"/>
    <property type="molecule type" value="Genomic_DNA"/>
</dbReference>
<evidence type="ECO:0000256" key="4">
    <source>
        <dbReference type="SAM" id="MobiDB-lite"/>
    </source>
</evidence>
<evidence type="ECO:0000313" key="7">
    <source>
        <dbReference type="Proteomes" id="UP000586722"/>
    </source>
</evidence>
<sequence length="311" mass="34134">MRHHGPIKREALAVLPHVGVRELFPGLSVATMPRASGVQEVVVEPQDFSLAMYARRGRDLMEPVAPGQTDCRVQSRSVSLLPAGIRTRWLYATPLHDTSPRLQTLHLRLTDDFAAVLERARLPQTLQLGLNVQVPGLMQRMERALAAFESPDAFRALAVQSAALSAASLLLDPQAALTAARASCLTLRRRRALAAYVEAHLTGDLTVNGMAESVGLSPYHFIRVFKAATGITPYAWVVGKRLERIKAALIDTEGTLADIARRCGFATQSHMTEVFRRAVGTTPGRWRQEHRGSVTAPELDEDLIPELETGR</sequence>
<evidence type="ECO:0000256" key="3">
    <source>
        <dbReference type="ARBA" id="ARBA00023163"/>
    </source>
</evidence>
<evidence type="ECO:0000259" key="5">
    <source>
        <dbReference type="PROSITE" id="PS01124"/>
    </source>
</evidence>
<dbReference type="PROSITE" id="PS01124">
    <property type="entry name" value="HTH_ARAC_FAMILY_2"/>
    <property type="match status" value="1"/>
</dbReference>
<dbReference type="GO" id="GO:0043565">
    <property type="term" value="F:sequence-specific DNA binding"/>
    <property type="evidence" value="ECO:0007669"/>
    <property type="project" value="InterPro"/>
</dbReference>
<dbReference type="Gene3D" id="1.10.10.60">
    <property type="entry name" value="Homeodomain-like"/>
    <property type="match status" value="2"/>
</dbReference>
<name>A0A7X5J8H9_9HYPH</name>
<reference evidence="7" key="1">
    <citation type="submission" date="2020-01" db="EMBL/GenBank/DDBJ databases">
        <authorList>
            <person name="Fang Y."/>
            <person name="Sun R."/>
            <person name="Nie L."/>
            <person name="He J."/>
            <person name="Hao L."/>
            <person name="Wang L."/>
            <person name="Su S."/>
            <person name="Lv E."/>
            <person name="Zhang Z."/>
            <person name="Xie R."/>
            <person name="Liu H."/>
        </authorList>
    </citation>
    <scope>NUCLEOTIDE SEQUENCE [LARGE SCALE GENOMIC DNA]</scope>
    <source>
        <strain evidence="7">XCT-53</strain>
    </source>
</reference>
<gene>
    <name evidence="6" type="ORF">GWI72_04335</name>
</gene>
<organism evidence="6 7">
    <name type="scientific">Pannonibacter tanglangensis</name>
    <dbReference type="NCBI Taxonomy" id="2750084"/>
    <lineage>
        <taxon>Bacteria</taxon>
        <taxon>Pseudomonadati</taxon>
        <taxon>Pseudomonadota</taxon>
        <taxon>Alphaproteobacteria</taxon>
        <taxon>Hyphomicrobiales</taxon>
        <taxon>Stappiaceae</taxon>
        <taxon>Pannonibacter</taxon>
    </lineage>
</organism>
<evidence type="ECO:0000313" key="6">
    <source>
        <dbReference type="EMBL" id="NBN77491.1"/>
    </source>
</evidence>
<proteinExistence type="predicted"/>
<keyword evidence="7" id="KW-1185">Reference proteome</keyword>